<dbReference type="EMBL" id="BAAARW010000001">
    <property type="protein sequence ID" value="GAA2398646.1"/>
    <property type="molecule type" value="Genomic_DNA"/>
</dbReference>
<name>A0ABN3IB37_9ACTN</name>
<evidence type="ECO:0000313" key="1">
    <source>
        <dbReference type="EMBL" id="GAA2398646.1"/>
    </source>
</evidence>
<evidence type="ECO:0000313" key="2">
    <source>
        <dbReference type="Proteomes" id="UP001501231"/>
    </source>
</evidence>
<protein>
    <submittedName>
        <fullName evidence="1">Uncharacterized protein</fullName>
    </submittedName>
</protein>
<keyword evidence="2" id="KW-1185">Reference proteome</keyword>
<sequence>MSLTDADIAAALAPAGLRFIERERAEVKLPLQPNRSAASSLAEHGRIDAEPDEVVDVDDSDMAAKLNASWLRLALQYGLFDEQREFLIGVDFSATDEPDWAWVRVRLLDEWDIAGSGVATLRSNLAGVFTTRFVPEFTSVSLDRRMLLHTTVWGNGTVSSIVIRPDLVKGNAN</sequence>
<gene>
    <name evidence="1" type="ORF">GCM10010191_01750</name>
</gene>
<comment type="caution">
    <text evidence="1">The sequence shown here is derived from an EMBL/GenBank/DDBJ whole genome shotgun (WGS) entry which is preliminary data.</text>
</comment>
<proteinExistence type="predicted"/>
<dbReference type="RefSeq" id="WP_344586305.1">
    <property type="nucleotide sequence ID" value="NZ_BAAARW010000001.1"/>
</dbReference>
<reference evidence="1 2" key="1">
    <citation type="journal article" date="2019" name="Int. J. Syst. Evol. Microbiol.">
        <title>The Global Catalogue of Microorganisms (GCM) 10K type strain sequencing project: providing services to taxonomists for standard genome sequencing and annotation.</title>
        <authorList>
            <consortium name="The Broad Institute Genomics Platform"/>
            <consortium name="The Broad Institute Genome Sequencing Center for Infectious Disease"/>
            <person name="Wu L."/>
            <person name="Ma J."/>
        </authorList>
    </citation>
    <scope>NUCLEOTIDE SEQUENCE [LARGE SCALE GENOMIC DNA]</scope>
    <source>
        <strain evidence="1 2">JCM 3325</strain>
    </source>
</reference>
<accession>A0ABN3IB37</accession>
<dbReference type="Proteomes" id="UP001501231">
    <property type="component" value="Unassembled WGS sequence"/>
</dbReference>
<organism evidence="1 2">
    <name type="scientific">Actinomadura vinacea</name>
    <dbReference type="NCBI Taxonomy" id="115336"/>
    <lineage>
        <taxon>Bacteria</taxon>
        <taxon>Bacillati</taxon>
        <taxon>Actinomycetota</taxon>
        <taxon>Actinomycetes</taxon>
        <taxon>Streptosporangiales</taxon>
        <taxon>Thermomonosporaceae</taxon>
        <taxon>Actinomadura</taxon>
    </lineage>
</organism>